<feature type="signal peptide" evidence="2">
    <location>
        <begin position="1"/>
        <end position="20"/>
    </location>
</feature>
<feature type="domain" description="Chemokine interleukin-8-like" evidence="3">
    <location>
        <begin position="23"/>
        <end position="83"/>
    </location>
</feature>
<proteinExistence type="predicted"/>
<dbReference type="SUPFAM" id="SSF54117">
    <property type="entry name" value="Interleukin 8-like chemokines"/>
    <property type="match status" value="1"/>
</dbReference>
<evidence type="ECO:0000256" key="2">
    <source>
        <dbReference type="SAM" id="SignalP"/>
    </source>
</evidence>
<dbReference type="GO" id="GO:0008009">
    <property type="term" value="F:chemokine activity"/>
    <property type="evidence" value="ECO:0007669"/>
    <property type="project" value="InterPro"/>
</dbReference>
<evidence type="ECO:0000259" key="3">
    <source>
        <dbReference type="SMART" id="SM00199"/>
    </source>
</evidence>
<dbReference type="InterPro" id="IPR001089">
    <property type="entry name" value="Chemokine_CXC"/>
</dbReference>
<reference evidence="5" key="1">
    <citation type="submission" date="2013-10" db="EMBL/GenBank/DDBJ databases">
        <authorList>
            <person name="Schartl M."/>
            <person name="Warren W."/>
        </authorList>
    </citation>
    <scope>NUCLEOTIDE SEQUENCE [LARGE SCALE GENOMIC DNA]</scope>
    <source>
        <strain evidence="5">female</strain>
    </source>
</reference>
<keyword evidence="2" id="KW-0732">Signal</keyword>
<dbReference type="GeneTree" id="ENSGT01110000267739"/>
<evidence type="ECO:0000313" key="4">
    <source>
        <dbReference type="Ensembl" id="ENSPFOP00000029913.1"/>
    </source>
</evidence>
<feature type="chain" id="PRO_5001920321" description="Chemokine interleukin-8-like domain-containing protein" evidence="2">
    <location>
        <begin position="21"/>
        <end position="102"/>
    </location>
</feature>
<dbReference type="Pfam" id="PF00048">
    <property type="entry name" value="IL8"/>
    <property type="match status" value="1"/>
</dbReference>
<dbReference type="PRINTS" id="PR00436">
    <property type="entry name" value="INTERLEUKIN8"/>
</dbReference>
<dbReference type="GO" id="GO:0005615">
    <property type="term" value="C:extracellular space"/>
    <property type="evidence" value="ECO:0007669"/>
    <property type="project" value="UniProtKB-KW"/>
</dbReference>
<dbReference type="EMBL" id="AYCK01009812">
    <property type="status" value="NOT_ANNOTATED_CDS"/>
    <property type="molecule type" value="Genomic_DNA"/>
</dbReference>
<dbReference type="PANTHER" id="PTHR12015:SF198">
    <property type="entry name" value="PLATELET BASIC PROTEIN"/>
    <property type="match status" value="1"/>
</dbReference>
<dbReference type="Proteomes" id="UP000028760">
    <property type="component" value="Unassembled WGS sequence"/>
</dbReference>
<reference evidence="4" key="3">
    <citation type="submission" date="2025-09" db="UniProtKB">
        <authorList>
            <consortium name="Ensembl"/>
        </authorList>
    </citation>
    <scope>IDENTIFICATION</scope>
</reference>
<keyword evidence="1" id="KW-0202">Cytokine</keyword>
<dbReference type="PANTHER" id="PTHR12015">
    <property type="entry name" value="SMALL INDUCIBLE CYTOKINE A"/>
    <property type="match status" value="1"/>
</dbReference>
<evidence type="ECO:0000313" key="5">
    <source>
        <dbReference type="Proteomes" id="UP000028760"/>
    </source>
</evidence>
<name>A0A096MES2_POEFO</name>
<dbReference type="InterPro" id="IPR001811">
    <property type="entry name" value="Chemokine_IL8-like_dom"/>
</dbReference>
<dbReference type="Ensembl" id="ENSPFOT00000028430.1">
    <property type="protein sequence ID" value="ENSPFOP00000029913.1"/>
    <property type="gene ID" value="ENSPFOG00000024563.1"/>
</dbReference>
<dbReference type="OMA" id="FIPKCRC"/>
<sequence>MKSAVQLIVLLACVFLCTSGNPIKKCRCIKTIPAVRRHLIADVKVYEPYPLCSKREVIVVRKDNKEFCLNPESDFTKSLLKTNTKKLSSRKTLRVPLRTSWL</sequence>
<dbReference type="InterPro" id="IPR036048">
    <property type="entry name" value="Interleukin_8-like_sf"/>
</dbReference>
<dbReference type="GO" id="GO:0006955">
    <property type="term" value="P:immune response"/>
    <property type="evidence" value="ECO:0007669"/>
    <property type="project" value="InterPro"/>
</dbReference>
<dbReference type="AlphaFoldDB" id="A0A096MES2"/>
<dbReference type="STRING" id="48698.ENSPFOP00000029913"/>
<dbReference type="Gene3D" id="2.40.50.40">
    <property type="match status" value="1"/>
</dbReference>
<accession>A0A096MES2</accession>
<evidence type="ECO:0000256" key="1">
    <source>
        <dbReference type="ARBA" id="ARBA00022514"/>
    </source>
</evidence>
<organism evidence="4 5">
    <name type="scientific">Poecilia formosa</name>
    <name type="common">Amazon molly</name>
    <name type="synonym">Limia formosa</name>
    <dbReference type="NCBI Taxonomy" id="48698"/>
    <lineage>
        <taxon>Eukaryota</taxon>
        <taxon>Metazoa</taxon>
        <taxon>Chordata</taxon>
        <taxon>Craniata</taxon>
        <taxon>Vertebrata</taxon>
        <taxon>Euteleostomi</taxon>
        <taxon>Actinopterygii</taxon>
        <taxon>Neopterygii</taxon>
        <taxon>Teleostei</taxon>
        <taxon>Neoteleostei</taxon>
        <taxon>Acanthomorphata</taxon>
        <taxon>Ovalentaria</taxon>
        <taxon>Atherinomorphae</taxon>
        <taxon>Cyprinodontiformes</taxon>
        <taxon>Poeciliidae</taxon>
        <taxon>Poeciliinae</taxon>
        <taxon>Poecilia</taxon>
    </lineage>
</organism>
<dbReference type="PRINTS" id="PR00437">
    <property type="entry name" value="SMALLCYTKCXC"/>
</dbReference>
<keyword evidence="5" id="KW-1185">Reference proteome</keyword>
<reference evidence="4" key="2">
    <citation type="submission" date="2025-08" db="UniProtKB">
        <authorList>
            <consortium name="Ensembl"/>
        </authorList>
    </citation>
    <scope>IDENTIFICATION</scope>
</reference>
<protein>
    <recommendedName>
        <fullName evidence="3">Chemokine interleukin-8-like domain-containing protein</fullName>
    </recommendedName>
</protein>
<dbReference type="SMART" id="SM00199">
    <property type="entry name" value="SCY"/>
    <property type="match status" value="1"/>
</dbReference>
<dbReference type="InterPro" id="IPR039809">
    <property type="entry name" value="Chemokine_b/g/d"/>
</dbReference>